<keyword evidence="2" id="KW-1185">Reference proteome</keyword>
<organism evidence="1 2">
    <name type="scientific">Catharanthus roseus</name>
    <name type="common">Madagascar periwinkle</name>
    <name type="synonym">Vinca rosea</name>
    <dbReference type="NCBI Taxonomy" id="4058"/>
    <lineage>
        <taxon>Eukaryota</taxon>
        <taxon>Viridiplantae</taxon>
        <taxon>Streptophyta</taxon>
        <taxon>Embryophyta</taxon>
        <taxon>Tracheophyta</taxon>
        <taxon>Spermatophyta</taxon>
        <taxon>Magnoliopsida</taxon>
        <taxon>eudicotyledons</taxon>
        <taxon>Gunneridae</taxon>
        <taxon>Pentapetalae</taxon>
        <taxon>asterids</taxon>
        <taxon>lamiids</taxon>
        <taxon>Gentianales</taxon>
        <taxon>Apocynaceae</taxon>
        <taxon>Rauvolfioideae</taxon>
        <taxon>Vinceae</taxon>
        <taxon>Catharanthinae</taxon>
        <taxon>Catharanthus</taxon>
    </lineage>
</organism>
<name>A0ACC0AFH6_CATRO</name>
<accession>A0ACC0AFH6</accession>
<dbReference type="EMBL" id="CM044706">
    <property type="protein sequence ID" value="KAI5658261.1"/>
    <property type="molecule type" value="Genomic_DNA"/>
</dbReference>
<sequence length="384" mass="42179">MPTFSAIALENLLEPRVPGSCKKPLTLNPPVPEVTVPLDVPAAPRHIYISPALYTTPEPAPIPDNLSEPLSPSPYVVNHKRRGGGAGAVGNRRINGFEFVEAEQSKEGGVDEHKDEVVEENFGDDKLFEGGENPDVDEEDGFLDSKCESAASVGSARQFDCRSFLSAQGEFFDAVEDFSSDSSVLSAPMYDQSIESELHAARLGLIEEIERRKTAEEALTLMQSHWQRLHNLLSEAGLTFPTYSNASGSMPNEIALIEELSQEVIVARYVAEAIGKGQARAEAELAAELIIESKDQEISRLRDRLQYYEAMNHEMSQRNLEIVEVARKQRQRRKSRRRLFWSGIAMSVAIGISVVGYSFLPGTSKHPSSSDMADASCISPPDAS</sequence>
<comment type="caution">
    <text evidence="1">The sequence shown here is derived from an EMBL/GenBank/DDBJ whole genome shotgun (WGS) entry which is preliminary data.</text>
</comment>
<evidence type="ECO:0000313" key="1">
    <source>
        <dbReference type="EMBL" id="KAI5658261.1"/>
    </source>
</evidence>
<gene>
    <name evidence="1" type="ORF">M9H77_27054</name>
</gene>
<protein>
    <submittedName>
        <fullName evidence="1">Uncharacterized protein</fullName>
    </submittedName>
</protein>
<dbReference type="Proteomes" id="UP001060085">
    <property type="component" value="Linkage Group LG06"/>
</dbReference>
<evidence type="ECO:0000313" key="2">
    <source>
        <dbReference type="Proteomes" id="UP001060085"/>
    </source>
</evidence>
<reference evidence="2" key="1">
    <citation type="journal article" date="2023" name="Nat. Plants">
        <title>Single-cell RNA sequencing provides a high-resolution roadmap for understanding the multicellular compartmentation of specialized metabolism.</title>
        <authorList>
            <person name="Sun S."/>
            <person name="Shen X."/>
            <person name="Li Y."/>
            <person name="Li Y."/>
            <person name="Wang S."/>
            <person name="Li R."/>
            <person name="Zhang H."/>
            <person name="Shen G."/>
            <person name="Guo B."/>
            <person name="Wei J."/>
            <person name="Xu J."/>
            <person name="St-Pierre B."/>
            <person name="Chen S."/>
            <person name="Sun C."/>
        </authorList>
    </citation>
    <scope>NUCLEOTIDE SEQUENCE [LARGE SCALE GENOMIC DNA]</scope>
</reference>
<proteinExistence type="predicted"/>